<sequence>MIWLKRFLMAVGALSLLIAFGVMFFMDFSEDKPHVLSEYPNAHWRGGADGGQYIEVTKSEPPYYFVQVRHESGELWDEGWLKFGDENSEPLTSNSVIAFSGEGVIYLQQRKVLSSEKAKAK</sequence>
<proteinExistence type="predicted"/>
<keyword evidence="1" id="KW-1133">Transmembrane helix</keyword>
<gene>
    <name evidence="2" type="ORF">CRX57_15510</name>
</gene>
<name>A0A2C5VS49_PSEPU</name>
<dbReference type="Proteomes" id="UP000222460">
    <property type="component" value="Unassembled WGS sequence"/>
</dbReference>
<protein>
    <submittedName>
        <fullName evidence="2">Uncharacterized protein</fullName>
    </submittedName>
</protein>
<reference evidence="3" key="1">
    <citation type="submission" date="2017-10" db="EMBL/GenBank/DDBJ databases">
        <title>FDA dAtabase for Regulatory Grade micrObial Sequences (FDA-ARGOS): Supporting development and validation of Infectious Disease Dx tests.</title>
        <authorList>
            <person name="Goldberg B."/>
            <person name="Campos J."/>
            <person name="Tallon L."/>
            <person name="Sadzewicz L."/>
            <person name="Ott S."/>
            <person name="Zhao X."/>
            <person name="Nagaraj S."/>
            <person name="Vavikolanu K."/>
            <person name="Aluvathingal J."/>
            <person name="Nadendla S."/>
            <person name="Geyer C."/>
            <person name="Sichtig H."/>
        </authorList>
    </citation>
    <scope>NUCLEOTIDE SEQUENCE [LARGE SCALE GENOMIC DNA]</scope>
    <source>
        <strain evidence="3">FDAARGOS_376</strain>
    </source>
</reference>
<evidence type="ECO:0000313" key="2">
    <source>
        <dbReference type="EMBL" id="PHH41528.1"/>
    </source>
</evidence>
<accession>A0A2C5VS49</accession>
<keyword evidence="1" id="KW-0472">Membrane</keyword>
<keyword evidence="1" id="KW-0812">Transmembrane</keyword>
<feature type="transmembrane region" description="Helical" evidence="1">
    <location>
        <begin position="7"/>
        <end position="26"/>
    </location>
</feature>
<dbReference type="AlphaFoldDB" id="A0A2C5VS49"/>
<evidence type="ECO:0000313" key="3">
    <source>
        <dbReference type="Proteomes" id="UP000222460"/>
    </source>
</evidence>
<dbReference type="EMBL" id="PDKZ01000002">
    <property type="protein sequence ID" value="PHH41528.1"/>
    <property type="molecule type" value="Genomic_DNA"/>
</dbReference>
<evidence type="ECO:0000256" key="1">
    <source>
        <dbReference type="SAM" id="Phobius"/>
    </source>
</evidence>
<comment type="caution">
    <text evidence="2">The sequence shown here is derived from an EMBL/GenBank/DDBJ whole genome shotgun (WGS) entry which is preliminary data.</text>
</comment>
<organism evidence="2 3">
    <name type="scientific">Pseudomonas putida</name>
    <name type="common">Arthrobacter siderocapsulatus</name>
    <dbReference type="NCBI Taxonomy" id="303"/>
    <lineage>
        <taxon>Bacteria</taxon>
        <taxon>Pseudomonadati</taxon>
        <taxon>Pseudomonadota</taxon>
        <taxon>Gammaproteobacteria</taxon>
        <taxon>Pseudomonadales</taxon>
        <taxon>Pseudomonadaceae</taxon>
        <taxon>Pseudomonas</taxon>
    </lineage>
</organism>